<keyword evidence="2" id="KW-0217">Developmental protein</keyword>
<name>A0A1B6C2B4_9HEMI</name>
<dbReference type="AlphaFoldDB" id="A0A1B6C2B4"/>
<dbReference type="SUPFAM" id="SSF54695">
    <property type="entry name" value="POZ domain"/>
    <property type="match status" value="1"/>
</dbReference>
<evidence type="ECO:0000256" key="1">
    <source>
        <dbReference type="ARBA" id="ARBA00004123"/>
    </source>
</evidence>
<dbReference type="SMART" id="SM00225">
    <property type="entry name" value="BTB"/>
    <property type="match status" value="1"/>
</dbReference>
<dbReference type="InterPro" id="IPR051095">
    <property type="entry name" value="Dros_DevTransReg"/>
</dbReference>
<proteinExistence type="predicted"/>
<feature type="non-terminal residue" evidence="11">
    <location>
        <position position="491"/>
    </location>
</feature>
<keyword evidence="4" id="KW-0524">Neurogenesis</keyword>
<accession>A0A1B6C2B4</accession>
<dbReference type="GO" id="GO:0008406">
    <property type="term" value="P:gonad development"/>
    <property type="evidence" value="ECO:0007669"/>
    <property type="project" value="UniProtKB-ARBA"/>
</dbReference>
<evidence type="ECO:0000256" key="5">
    <source>
        <dbReference type="ARBA" id="ARBA00023015"/>
    </source>
</evidence>
<evidence type="ECO:0000259" key="10">
    <source>
        <dbReference type="PROSITE" id="PS50097"/>
    </source>
</evidence>
<evidence type="ECO:0000256" key="9">
    <source>
        <dbReference type="SAM" id="MobiDB-lite"/>
    </source>
</evidence>
<gene>
    <name evidence="11" type="ORF">g.1556</name>
</gene>
<organism evidence="11">
    <name type="scientific">Clastoptera arizonana</name>
    <name type="common">Arizona spittle bug</name>
    <dbReference type="NCBI Taxonomy" id="38151"/>
    <lineage>
        <taxon>Eukaryota</taxon>
        <taxon>Metazoa</taxon>
        <taxon>Ecdysozoa</taxon>
        <taxon>Arthropoda</taxon>
        <taxon>Hexapoda</taxon>
        <taxon>Insecta</taxon>
        <taxon>Pterygota</taxon>
        <taxon>Neoptera</taxon>
        <taxon>Paraneoptera</taxon>
        <taxon>Hemiptera</taxon>
        <taxon>Auchenorrhyncha</taxon>
        <taxon>Cercopoidea</taxon>
        <taxon>Clastopteridae</taxon>
        <taxon>Clastoptera</taxon>
    </lineage>
</organism>
<dbReference type="Pfam" id="PF00651">
    <property type="entry name" value="BTB"/>
    <property type="match status" value="1"/>
</dbReference>
<dbReference type="GO" id="GO:0045476">
    <property type="term" value="P:nurse cell apoptotic process"/>
    <property type="evidence" value="ECO:0007669"/>
    <property type="project" value="UniProtKB-ARBA"/>
</dbReference>
<keyword evidence="3" id="KW-0221">Differentiation</keyword>
<dbReference type="GO" id="GO:0005634">
    <property type="term" value="C:nucleus"/>
    <property type="evidence" value="ECO:0007669"/>
    <property type="project" value="UniProtKB-SubCell"/>
</dbReference>
<dbReference type="CDD" id="cd18315">
    <property type="entry name" value="BTB_POZ_BAB-like"/>
    <property type="match status" value="1"/>
</dbReference>
<evidence type="ECO:0000256" key="8">
    <source>
        <dbReference type="ARBA" id="ARBA00037382"/>
    </source>
</evidence>
<evidence type="ECO:0000313" key="11">
    <source>
        <dbReference type="EMBL" id="JAS07658.1"/>
    </source>
</evidence>
<dbReference type="GO" id="GO:0007526">
    <property type="term" value="P:larval somatic muscle development"/>
    <property type="evidence" value="ECO:0007669"/>
    <property type="project" value="UniProtKB-ARBA"/>
</dbReference>
<dbReference type="PROSITE" id="PS50097">
    <property type="entry name" value="BTB"/>
    <property type="match status" value="1"/>
</dbReference>
<dbReference type="GO" id="GO:0035167">
    <property type="term" value="P:larval lymph gland hemopoiesis"/>
    <property type="evidence" value="ECO:0007669"/>
    <property type="project" value="UniProtKB-ARBA"/>
</dbReference>
<evidence type="ECO:0000256" key="6">
    <source>
        <dbReference type="ARBA" id="ARBA00023163"/>
    </source>
</evidence>
<dbReference type="GO" id="GO:0045467">
    <property type="term" value="P:R7 cell development"/>
    <property type="evidence" value="ECO:0007669"/>
    <property type="project" value="UniProtKB-ARBA"/>
</dbReference>
<comment type="subcellular location">
    <subcellularLocation>
        <location evidence="1">Nucleus</location>
    </subcellularLocation>
</comment>
<evidence type="ECO:0000256" key="4">
    <source>
        <dbReference type="ARBA" id="ARBA00022902"/>
    </source>
</evidence>
<dbReference type="EMBL" id="GEDC01029640">
    <property type="protein sequence ID" value="JAS07658.1"/>
    <property type="molecule type" value="Transcribed_RNA"/>
</dbReference>
<feature type="non-terminal residue" evidence="11">
    <location>
        <position position="1"/>
    </location>
</feature>
<feature type="region of interest" description="Disordered" evidence="9">
    <location>
        <begin position="326"/>
        <end position="348"/>
    </location>
</feature>
<feature type="region of interest" description="Disordered" evidence="9">
    <location>
        <begin position="452"/>
        <end position="491"/>
    </location>
</feature>
<dbReference type="GO" id="GO:0007464">
    <property type="term" value="P:R3/R4 cell fate commitment"/>
    <property type="evidence" value="ECO:0007669"/>
    <property type="project" value="UniProtKB-ARBA"/>
</dbReference>
<dbReference type="PANTHER" id="PTHR23110:SF111">
    <property type="entry name" value="LONGITUDINALS LACKING PROTEIN, ISOFORMS F_I_K_T"/>
    <property type="match status" value="1"/>
</dbReference>
<dbReference type="GO" id="GO:0048813">
    <property type="term" value="P:dendrite morphogenesis"/>
    <property type="evidence" value="ECO:0007669"/>
    <property type="project" value="UniProtKB-ARBA"/>
</dbReference>
<evidence type="ECO:0000256" key="7">
    <source>
        <dbReference type="ARBA" id="ARBA00023242"/>
    </source>
</evidence>
<sequence length="491" mass="56106">KAHRVLLSACSPYLQELLLAHPPSDHITIILDEIQYEDMKSLLDFVYTGGVNIPECRLESFLHAAQTLHITVLTDKNLHQQLPTEDISLRPHMRNEEKCMPPLIKFDQDKNVFYNFRCKELQQVQHNTNGFKLNNKLKEEGPKIEEFRDTIKSENIHHDHDVKFPVRDLWNNIDLLRQDLSEDKKIRKNESHRFNHLSQQRFPFNPARMDFIDMSPSHDGKEFSWIRRPIPSLRPISMVPPVLGNGPLIRKLAPPKRSLGGILTPSPWSQSGRPPVGAPRIIRATLDPGEQRENVPEKAMEQLMDPGSVPAASTPSPKLKTLLSCDRELDGSPKSPSPRLENDENRPDFNNDVIKLARLKERRLQDFYREQIMSNGVFNNGTLEDKHMDIENVSDLSTKKSLPLYSDQDNYVNFHANRLHHITRILGNERMMDEVNPLHGLKTLANLLEDKAGPGPGPVLQRRKSLSCSDLAEENPLCPNDTNNNEGEKGV</sequence>
<keyword evidence="6" id="KW-0804">Transcription</keyword>
<evidence type="ECO:0000256" key="2">
    <source>
        <dbReference type="ARBA" id="ARBA00022473"/>
    </source>
</evidence>
<dbReference type="InterPro" id="IPR011333">
    <property type="entry name" value="SKP1/BTB/POZ_sf"/>
</dbReference>
<keyword evidence="7" id="KW-0539">Nucleus</keyword>
<evidence type="ECO:0000256" key="3">
    <source>
        <dbReference type="ARBA" id="ARBA00022782"/>
    </source>
</evidence>
<reference evidence="11" key="1">
    <citation type="submission" date="2015-12" db="EMBL/GenBank/DDBJ databases">
        <title>De novo transcriptome assembly of four potential Pierce s Disease insect vectors from Arizona vineyards.</title>
        <authorList>
            <person name="Tassone E.E."/>
        </authorList>
    </citation>
    <scope>NUCLEOTIDE SEQUENCE</scope>
</reference>
<dbReference type="Gene3D" id="3.30.710.10">
    <property type="entry name" value="Potassium Channel Kv1.1, Chain A"/>
    <property type="match status" value="1"/>
</dbReference>
<feature type="domain" description="BTB" evidence="10">
    <location>
        <begin position="1"/>
        <end position="55"/>
    </location>
</feature>
<keyword evidence="5" id="KW-0805">Transcription regulation</keyword>
<protein>
    <recommendedName>
        <fullName evidence="10">BTB domain-containing protein</fullName>
    </recommendedName>
</protein>
<dbReference type="GO" id="GO:0016199">
    <property type="term" value="P:axon midline choice point recognition"/>
    <property type="evidence" value="ECO:0007669"/>
    <property type="project" value="UniProtKB-ARBA"/>
</dbReference>
<dbReference type="PANTHER" id="PTHR23110">
    <property type="entry name" value="BTB DOMAIN TRANSCRIPTION FACTOR"/>
    <property type="match status" value="1"/>
</dbReference>
<comment type="function">
    <text evidence="8">Putative transcription factor required for axon growth and guidance in the central and peripheral nervous systems. Repels CNS axons away from the midline by promoting the expression of the midline repellent sli and its receptor robo.</text>
</comment>
<dbReference type="InterPro" id="IPR000210">
    <property type="entry name" value="BTB/POZ_dom"/>
</dbReference>
<dbReference type="GO" id="GO:0006357">
    <property type="term" value="P:regulation of transcription by RNA polymerase II"/>
    <property type="evidence" value="ECO:0007669"/>
    <property type="project" value="TreeGrafter"/>
</dbReference>